<dbReference type="Ensembl" id="ENSCMIT00000030403.1">
    <property type="protein sequence ID" value="ENSCMIP00000029937.1"/>
    <property type="gene ID" value="ENSCMIG00000012915.1"/>
</dbReference>
<dbReference type="GO" id="GO:0047620">
    <property type="term" value="F:acylglycerol kinase activity"/>
    <property type="evidence" value="ECO:0007669"/>
    <property type="project" value="UniProtKB-EC"/>
</dbReference>
<evidence type="ECO:0000256" key="22">
    <source>
        <dbReference type="ARBA" id="ARBA00026096"/>
    </source>
</evidence>
<protein>
    <recommendedName>
        <fullName evidence="24">Acylglycerol kinase, mitochondrial</fullName>
        <ecNumber evidence="5">2.7.1.107</ecNumber>
        <ecNumber evidence="22">2.7.1.138</ecNumber>
        <ecNumber evidence="23">2.7.1.94</ecNumber>
    </recommendedName>
    <alternativeName>
        <fullName evidence="25">Multiple substrate lipid kinase</fullName>
    </alternativeName>
</protein>
<dbReference type="GO" id="GO:0046512">
    <property type="term" value="P:sphingosine biosynthetic process"/>
    <property type="evidence" value="ECO:0007669"/>
    <property type="project" value="TreeGrafter"/>
</dbReference>
<keyword evidence="32" id="KW-1185">Reference proteome</keyword>
<evidence type="ECO:0000256" key="17">
    <source>
        <dbReference type="ARBA" id="ARBA00024505"/>
    </source>
</evidence>
<dbReference type="Pfam" id="PF00781">
    <property type="entry name" value="DAGK_cat"/>
    <property type="match status" value="1"/>
</dbReference>
<evidence type="ECO:0000313" key="32">
    <source>
        <dbReference type="Proteomes" id="UP000314986"/>
    </source>
</evidence>
<reference evidence="32" key="1">
    <citation type="journal article" date="2006" name="Science">
        <title>Ancient noncoding elements conserved in the human genome.</title>
        <authorList>
            <person name="Venkatesh B."/>
            <person name="Kirkness E.F."/>
            <person name="Loh Y.H."/>
            <person name="Halpern A.L."/>
            <person name="Lee A.P."/>
            <person name="Johnson J."/>
            <person name="Dandona N."/>
            <person name="Viswanathan L.D."/>
            <person name="Tay A."/>
            <person name="Venter J.C."/>
            <person name="Strausberg R.L."/>
            <person name="Brenner S."/>
        </authorList>
    </citation>
    <scope>NUCLEOTIDE SEQUENCE [LARGE SCALE GENOMIC DNA]</scope>
</reference>
<evidence type="ECO:0000256" key="5">
    <source>
        <dbReference type="ARBA" id="ARBA00012133"/>
    </source>
</evidence>
<dbReference type="AlphaFoldDB" id="A0A4W3ILH8"/>
<organism evidence="31 32">
    <name type="scientific">Callorhinchus milii</name>
    <name type="common">Ghost shark</name>
    <dbReference type="NCBI Taxonomy" id="7868"/>
    <lineage>
        <taxon>Eukaryota</taxon>
        <taxon>Metazoa</taxon>
        <taxon>Chordata</taxon>
        <taxon>Craniata</taxon>
        <taxon>Vertebrata</taxon>
        <taxon>Chondrichthyes</taxon>
        <taxon>Holocephali</taxon>
        <taxon>Chimaeriformes</taxon>
        <taxon>Callorhinchidae</taxon>
        <taxon>Callorhinchus</taxon>
    </lineage>
</organism>
<evidence type="ECO:0000256" key="7">
    <source>
        <dbReference type="ARBA" id="ARBA00022741"/>
    </source>
</evidence>
<evidence type="ECO:0000256" key="10">
    <source>
        <dbReference type="ARBA" id="ARBA00022840"/>
    </source>
</evidence>
<reference evidence="32" key="2">
    <citation type="journal article" date="2007" name="PLoS Biol.">
        <title>Survey sequencing and comparative analysis of the elephant shark (Callorhinchus milii) genome.</title>
        <authorList>
            <person name="Venkatesh B."/>
            <person name="Kirkness E.F."/>
            <person name="Loh Y.H."/>
            <person name="Halpern A.L."/>
            <person name="Lee A.P."/>
            <person name="Johnson J."/>
            <person name="Dandona N."/>
            <person name="Viswanathan L.D."/>
            <person name="Tay A."/>
            <person name="Venter J.C."/>
            <person name="Strausberg R.L."/>
            <person name="Brenner S."/>
        </authorList>
    </citation>
    <scope>NUCLEOTIDE SEQUENCE [LARGE SCALE GENOMIC DNA]</scope>
</reference>
<dbReference type="UniPathway" id="UPA00230"/>
<evidence type="ECO:0000256" key="24">
    <source>
        <dbReference type="ARBA" id="ARBA00026142"/>
    </source>
</evidence>
<dbReference type="InterPro" id="IPR016064">
    <property type="entry name" value="NAD/diacylglycerol_kinase_sf"/>
</dbReference>
<dbReference type="Proteomes" id="UP000314986">
    <property type="component" value="Unassembled WGS sequence"/>
</dbReference>
<dbReference type="PANTHER" id="PTHR12358:SF31">
    <property type="entry name" value="ACYLGLYCEROL KINASE, MITOCHONDRIAL"/>
    <property type="match status" value="1"/>
</dbReference>
<keyword evidence="11" id="KW-0443">Lipid metabolism</keyword>
<evidence type="ECO:0000256" key="27">
    <source>
        <dbReference type="ARBA" id="ARBA00048034"/>
    </source>
</evidence>
<keyword evidence="10" id="KW-0067">ATP-binding</keyword>
<dbReference type="GO" id="GO:0005758">
    <property type="term" value="C:mitochondrial intermembrane space"/>
    <property type="evidence" value="ECO:0007669"/>
    <property type="project" value="UniProtKB-SubCell"/>
</dbReference>
<evidence type="ECO:0000256" key="12">
    <source>
        <dbReference type="ARBA" id="ARBA00023128"/>
    </source>
</evidence>
<comment type="catalytic activity">
    <reaction evidence="17">
        <text>1-(9Z-octadecenoyl)-sn-glycerol + ATP = 1-(9Z-octadecenoyl)-sn-glycero-3-phosphate + ADP + H(+)</text>
        <dbReference type="Rhea" id="RHEA:41079"/>
        <dbReference type="ChEBI" id="CHEBI:15378"/>
        <dbReference type="ChEBI" id="CHEBI:30616"/>
        <dbReference type="ChEBI" id="CHEBI:74544"/>
        <dbReference type="ChEBI" id="CHEBI:75757"/>
        <dbReference type="ChEBI" id="CHEBI:456216"/>
    </reaction>
    <physiologicalReaction direction="left-to-right" evidence="17">
        <dbReference type="Rhea" id="RHEA:41080"/>
    </physiologicalReaction>
</comment>
<dbReference type="CDD" id="cd01653">
    <property type="entry name" value="GATase1"/>
    <property type="match status" value="1"/>
</dbReference>
<comment type="catalytic activity">
    <reaction evidence="15">
        <text>a 1,2-diacyl-sn-glycerol + ATP = a 1,2-diacyl-sn-glycero-3-phosphate + ADP + H(+)</text>
        <dbReference type="Rhea" id="RHEA:10272"/>
        <dbReference type="ChEBI" id="CHEBI:15378"/>
        <dbReference type="ChEBI" id="CHEBI:17815"/>
        <dbReference type="ChEBI" id="CHEBI:30616"/>
        <dbReference type="ChEBI" id="CHEBI:58608"/>
        <dbReference type="ChEBI" id="CHEBI:456216"/>
        <dbReference type="EC" id="2.7.1.107"/>
    </reaction>
    <physiologicalReaction direction="left-to-right" evidence="15">
        <dbReference type="Rhea" id="RHEA:10273"/>
    </physiologicalReaction>
</comment>
<dbReference type="GO" id="GO:0005743">
    <property type="term" value="C:mitochondrial inner membrane"/>
    <property type="evidence" value="ECO:0007669"/>
    <property type="project" value="UniProtKB-SubCell"/>
</dbReference>
<evidence type="ECO:0000256" key="23">
    <source>
        <dbReference type="ARBA" id="ARBA00026098"/>
    </source>
</evidence>
<evidence type="ECO:0000256" key="19">
    <source>
        <dbReference type="ARBA" id="ARBA00024556"/>
    </source>
</evidence>
<reference evidence="31" key="4">
    <citation type="submission" date="2025-08" db="UniProtKB">
        <authorList>
            <consortium name="Ensembl"/>
        </authorList>
    </citation>
    <scope>IDENTIFICATION</scope>
</reference>
<keyword evidence="9" id="KW-0999">Mitochondrion inner membrane</keyword>
<keyword evidence="13" id="KW-0472">Membrane</keyword>
<evidence type="ECO:0000256" key="3">
    <source>
        <dbReference type="ARBA" id="ARBA00004637"/>
    </source>
</evidence>
<comment type="catalytic activity">
    <reaction evidence="16">
        <text>1-(5Z,8Z,11Z,14Z-eicosatetraenoyl)-sn-glycerol + ATP = 1-(5Z,8Z,11Z,14Z-eicosatetraenoyl)-sn-glycero-3-phosphate + ADP + H(+)</text>
        <dbReference type="Rhea" id="RHEA:43328"/>
        <dbReference type="ChEBI" id="CHEBI:15378"/>
        <dbReference type="ChEBI" id="CHEBI:30616"/>
        <dbReference type="ChEBI" id="CHEBI:34071"/>
        <dbReference type="ChEBI" id="CHEBI:74938"/>
        <dbReference type="ChEBI" id="CHEBI:456216"/>
    </reaction>
    <physiologicalReaction direction="left-to-right" evidence="16">
        <dbReference type="Rhea" id="RHEA:43329"/>
    </physiologicalReaction>
</comment>
<evidence type="ECO:0000256" key="28">
    <source>
        <dbReference type="ARBA" id="ARBA00048663"/>
    </source>
</evidence>
<evidence type="ECO:0000256" key="21">
    <source>
        <dbReference type="ARBA" id="ARBA00025749"/>
    </source>
</evidence>
<proteinExistence type="inferred from homology"/>
<dbReference type="EC" id="2.7.1.94" evidence="23"/>
<keyword evidence="12" id="KW-0496">Mitochondrion</keyword>
<evidence type="ECO:0000256" key="13">
    <source>
        <dbReference type="ARBA" id="ARBA00023136"/>
    </source>
</evidence>
<sequence>MARLLRTVRNHWKKSTFGVCALSCGAKWVYNRHWKARNLFEKNAAPILHLSGFDVNVVKTDYEGQAKKLLELVEDTDLIIVAGGDGTLQEVVTGLLRRADVNNFSKIPIGFIPLGNMNSLSQTLYPAIDEKTRHIVHATLAILKGETVTLDVLEIKGDKEQPVFAVTGLRWGAYRDASSKLSKFWYLGPLKDKACHLFSMYKEWPQVYRASLAYLGPTERPPEESDEKPPRPGLWRRILRRLELYFSSPKEEQVPMEPEHWDEVEASAVEVTISTLNKQMDLTVRPRGSWAALPLTCFGLHDTVFRREGFIGSIKLPKSPSMSQSRPFHLQECFFSIDNEDYEAMSVDVKLLPRKLRFFCDSIKKQQMQR</sequence>
<evidence type="ECO:0000256" key="18">
    <source>
        <dbReference type="ARBA" id="ARBA00024512"/>
    </source>
</evidence>
<reference evidence="31" key="5">
    <citation type="submission" date="2025-09" db="UniProtKB">
        <authorList>
            <consortium name="Ensembl"/>
        </authorList>
    </citation>
    <scope>IDENTIFICATION</scope>
</reference>
<dbReference type="InterPro" id="IPR001206">
    <property type="entry name" value="Diacylglycerol_kinase_cat_dom"/>
</dbReference>
<dbReference type="InterPro" id="IPR017438">
    <property type="entry name" value="ATP-NAD_kinase_N"/>
</dbReference>
<evidence type="ECO:0000256" key="1">
    <source>
        <dbReference type="ARBA" id="ARBA00001946"/>
    </source>
</evidence>
<dbReference type="EC" id="2.7.1.138" evidence="22"/>
<keyword evidence="6" id="KW-0808">Transferase</keyword>
<evidence type="ECO:0000256" key="8">
    <source>
        <dbReference type="ARBA" id="ARBA00022777"/>
    </source>
</evidence>
<evidence type="ECO:0000256" key="11">
    <source>
        <dbReference type="ARBA" id="ARBA00023098"/>
    </source>
</evidence>
<evidence type="ECO:0000256" key="4">
    <source>
        <dbReference type="ARBA" id="ARBA00005175"/>
    </source>
</evidence>
<comment type="catalytic activity">
    <reaction evidence="26">
        <text>a 2-acylglycerol + ATP = a 2-acyl-sn-glycerol 3-phosphate + ADP + H(+)</text>
        <dbReference type="Rhea" id="RHEA:39847"/>
        <dbReference type="ChEBI" id="CHEBI:15378"/>
        <dbReference type="ChEBI" id="CHEBI:17389"/>
        <dbReference type="ChEBI" id="CHEBI:30616"/>
        <dbReference type="ChEBI" id="CHEBI:64982"/>
        <dbReference type="ChEBI" id="CHEBI:456216"/>
    </reaction>
    <physiologicalReaction direction="left-to-right" evidence="26">
        <dbReference type="Rhea" id="RHEA:39848"/>
    </physiologicalReaction>
</comment>
<comment type="cofactor">
    <cofactor evidence="1">
        <name>Mg(2+)</name>
        <dbReference type="ChEBI" id="CHEBI:18420"/>
    </cofactor>
</comment>
<comment type="similarity">
    <text evidence="21">Belongs to the AGK family.</text>
</comment>
<comment type="catalytic activity">
    <reaction evidence="14">
        <text>1,2-di-(9Z-octadecenoyl)-sn-glycerol + ATP = 1,2-di-(9Z-octadecenoyl)-sn-glycero-3-phosphate + ADP + H(+)</text>
        <dbReference type="Rhea" id="RHEA:40327"/>
        <dbReference type="ChEBI" id="CHEBI:15378"/>
        <dbReference type="ChEBI" id="CHEBI:30616"/>
        <dbReference type="ChEBI" id="CHEBI:52333"/>
        <dbReference type="ChEBI" id="CHEBI:74546"/>
        <dbReference type="ChEBI" id="CHEBI:456216"/>
    </reaction>
    <physiologicalReaction direction="left-to-right" evidence="14">
        <dbReference type="Rhea" id="RHEA:40328"/>
    </physiologicalReaction>
</comment>
<comment type="subcellular location">
    <subcellularLocation>
        <location evidence="3">Mitochondrion inner membrane</location>
        <topology evidence="3">Peripheral membrane protein</topology>
    </subcellularLocation>
    <subcellularLocation>
        <location evidence="2">Mitochondrion intermembrane space</location>
    </subcellularLocation>
</comment>
<comment type="catalytic activity">
    <reaction evidence="29">
        <text>N-(hexanoyl)sphing-4-enine + ATP = N-hexanoylsphing-4-enine 1-phosphate + ADP + H(+)</text>
        <dbReference type="Rhea" id="RHEA:43312"/>
        <dbReference type="ChEBI" id="CHEBI:15378"/>
        <dbReference type="ChEBI" id="CHEBI:30616"/>
        <dbReference type="ChEBI" id="CHEBI:63867"/>
        <dbReference type="ChEBI" id="CHEBI:82959"/>
        <dbReference type="ChEBI" id="CHEBI:456216"/>
    </reaction>
    <physiologicalReaction direction="left-to-right" evidence="29">
        <dbReference type="Rhea" id="RHEA:43313"/>
    </physiologicalReaction>
</comment>
<evidence type="ECO:0000256" key="26">
    <source>
        <dbReference type="ARBA" id="ARBA00044480"/>
    </source>
</evidence>
<dbReference type="Gene3D" id="3.40.50.10330">
    <property type="entry name" value="Probable inorganic polyphosphate/atp-NAD kinase, domain 1"/>
    <property type="match status" value="1"/>
</dbReference>
<comment type="catalytic activity">
    <reaction evidence="19">
        <text>2-(5Z,8Z,11Z,14Z-eicosatetraenoyl)-glycerol + ATP = 2-(5Z,8Z,11Z,14Z-eicosatetraenoyl)-sn-glycero-3-phosphate + ADP + H(+)</text>
        <dbReference type="Rhea" id="RHEA:43316"/>
        <dbReference type="ChEBI" id="CHEBI:15378"/>
        <dbReference type="ChEBI" id="CHEBI:30616"/>
        <dbReference type="ChEBI" id="CHEBI:52392"/>
        <dbReference type="ChEBI" id="CHEBI:78209"/>
        <dbReference type="ChEBI" id="CHEBI:456216"/>
    </reaction>
    <physiologicalReaction direction="left-to-right" evidence="19">
        <dbReference type="Rhea" id="RHEA:43317"/>
    </physiologicalReaction>
</comment>
<evidence type="ECO:0000256" key="16">
    <source>
        <dbReference type="ARBA" id="ARBA00024483"/>
    </source>
</evidence>
<evidence type="ECO:0000256" key="9">
    <source>
        <dbReference type="ARBA" id="ARBA00022792"/>
    </source>
</evidence>
<dbReference type="GO" id="GO:0046513">
    <property type="term" value="P:ceramide biosynthetic process"/>
    <property type="evidence" value="ECO:0007669"/>
    <property type="project" value="TreeGrafter"/>
</dbReference>
<evidence type="ECO:0000256" key="20">
    <source>
        <dbReference type="ARBA" id="ARBA00024636"/>
    </source>
</evidence>
<dbReference type="GO" id="GO:0005524">
    <property type="term" value="F:ATP binding"/>
    <property type="evidence" value="ECO:0007669"/>
    <property type="project" value="UniProtKB-KW"/>
</dbReference>
<evidence type="ECO:0000256" key="2">
    <source>
        <dbReference type="ARBA" id="ARBA00004569"/>
    </source>
</evidence>
<keyword evidence="7" id="KW-0547">Nucleotide-binding</keyword>
<evidence type="ECO:0000256" key="14">
    <source>
        <dbReference type="ARBA" id="ARBA00023371"/>
    </source>
</evidence>
<evidence type="ECO:0000256" key="25">
    <source>
        <dbReference type="ARBA" id="ARBA00030553"/>
    </source>
</evidence>
<comment type="catalytic activity">
    <reaction evidence="27">
        <text>an N-acylsphing-4-enine + ATP = an N-acylsphing-4-enine 1-phosphate + ADP + H(+)</text>
        <dbReference type="Rhea" id="RHEA:17929"/>
        <dbReference type="ChEBI" id="CHEBI:15378"/>
        <dbReference type="ChEBI" id="CHEBI:30616"/>
        <dbReference type="ChEBI" id="CHEBI:52639"/>
        <dbReference type="ChEBI" id="CHEBI:57674"/>
        <dbReference type="ChEBI" id="CHEBI:456216"/>
        <dbReference type="EC" id="2.7.1.138"/>
    </reaction>
    <physiologicalReaction direction="left-to-right" evidence="27">
        <dbReference type="Rhea" id="RHEA:17930"/>
    </physiologicalReaction>
</comment>
<evidence type="ECO:0000256" key="6">
    <source>
        <dbReference type="ARBA" id="ARBA00022679"/>
    </source>
</evidence>
<dbReference type="InterPro" id="IPR050187">
    <property type="entry name" value="Lipid_Phosphate_FormReg"/>
</dbReference>
<dbReference type="EC" id="2.7.1.107" evidence="5"/>
<dbReference type="InterPro" id="IPR045579">
    <property type="entry name" value="AGK_C"/>
</dbReference>
<dbReference type="SUPFAM" id="SSF111331">
    <property type="entry name" value="NAD kinase/diacylglycerol kinase-like"/>
    <property type="match status" value="1"/>
</dbReference>
<evidence type="ECO:0000256" key="15">
    <source>
        <dbReference type="ARBA" id="ARBA00023411"/>
    </source>
</evidence>
<dbReference type="PROSITE" id="PS50146">
    <property type="entry name" value="DAGK"/>
    <property type="match status" value="1"/>
</dbReference>
<keyword evidence="8" id="KW-0418">Kinase</keyword>
<feature type="domain" description="DAGKc" evidence="30">
    <location>
        <begin position="21"/>
        <end position="159"/>
    </location>
</feature>
<dbReference type="GeneTree" id="ENSGT00940000154961"/>
<reference evidence="32" key="3">
    <citation type="journal article" date="2014" name="Nature">
        <title>Elephant shark genome provides unique insights into gnathostome evolution.</title>
        <authorList>
            <consortium name="International Elephant Shark Genome Sequencing Consortium"/>
            <person name="Venkatesh B."/>
            <person name="Lee A.P."/>
            <person name="Ravi V."/>
            <person name="Maurya A.K."/>
            <person name="Lian M.M."/>
            <person name="Swann J.B."/>
            <person name="Ohta Y."/>
            <person name="Flajnik M.F."/>
            <person name="Sutoh Y."/>
            <person name="Kasahara M."/>
            <person name="Hoon S."/>
            <person name="Gangu V."/>
            <person name="Roy S.W."/>
            <person name="Irimia M."/>
            <person name="Korzh V."/>
            <person name="Kondrychyn I."/>
            <person name="Lim Z.W."/>
            <person name="Tay B.H."/>
            <person name="Tohari S."/>
            <person name="Kong K.W."/>
            <person name="Ho S."/>
            <person name="Lorente-Galdos B."/>
            <person name="Quilez J."/>
            <person name="Marques-Bonet T."/>
            <person name="Raney B.J."/>
            <person name="Ingham P.W."/>
            <person name="Tay A."/>
            <person name="Hillier L.W."/>
            <person name="Minx P."/>
            <person name="Boehm T."/>
            <person name="Wilson R.K."/>
            <person name="Brenner S."/>
            <person name="Warren W.C."/>
        </authorList>
    </citation>
    <scope>NUCLEOTIDE SEQUENCE [LARGE SCALE GENOMIC DNA]</scope>
</reference>
<evidence type="ECO:0000313" key="31">
    <source>
        <dbReference type="Ensembl" id="ENSCMIP00000029937.1"/>
    </source>
</evidence>
<dbReference type="GO" id="GO:0001729">
    <property type="term" value="F:ceramide kinase activity"/>
    <property type="evidence" value="ECO:0007669"/>
    <property type="project" value="UniProtKB-EC"/>
</dbReference>
<evidence type="ECO:0000256" key="29">
    <source>
        <dbReference type="ARBA" id="ARBA00048876"/>
    </source>
</evidence>
<gene>
    <name evidence="31" type="primary">agk</name>
</gene>
<evidence type="ECO:0000259" key="30">
    <source>
        <dbReference type="PROSITE" id="PS50146"/>
    </source>
</evidence>
<name>A0A4W3ILH8_CALMI</name>
<comment type="pathway">
    <text evidence="4">Lipid metabolism; glycerolipid metabolism.</text>
</comment>
<dbReference type="Pfam" id="PF19712">
    <property type="entry name" value="AGK_C"/>
    <property type="match status" value="2"/>
</dbReference>
<accession>A0A4W3ILH8</accession>
<comment type="catalytic activity">
    <reaction evidence="20">
        <text>1-hexadecanoyl-sn-glycerol + ATP = 1-hexadecanoyl-sn-glycero-3-phosphate + ADP + H(+)</text>
        <dbReference type="Rhea" id="RHEA:43308"/>
        <dbReference type="ChEBI" id="CHEBI:15378"/>
        <dbReference type="ChEBI" id="CHEBI:30616"/>
        <dbReference type="ChEBI" id="CHEBI:57518"/>
        <dbReference type="ChEBI" id="CHEBI:75542"/>
        <dbReference type="ChEBI" id="CHEBI:456216"/>
    </reaction>
    <physiologicalReaction direction="left-to-right" evidence="20">
        <dbReference type="Rhea" id="RHEA:43309"/>
    </physiologicalReaction>
</comment>
<comment type="catalytic activity">
    <reaction evidence="28">
        <text>a monoacylglycerol + ATP = a monoacyl-sn-glycero-3-phosphate + ADP + H(+)</text>
        <dbReference type="Rhea" id="RHEA:19293"/>
        <dbReference type="ChEBI" id="CHEBI:15378"/>
        <dbReference type="ChEBI" id="CHEBI:17408"/>
        <dbReference type="ChEBI" id="CHEBI:30616"/>
        <dbReference type="ChEBI" id="CHEBI:77589"/>
        <dbReference type="ChEBI" id="CHEBI:456216"/>
        <dbReference type="EC" id="2.7.1.94"/>
    </reaction>
    <physiologicalReaction direction="left-to-right" evidence="28">
        <dbReference type="Rhea" id="RHEA:19294"/>
    </physiologicalReaction>
</comment>
<dbReference type="GO" id="GO:0046486">
    <property type="term" value="P:glycerolipid metabolic process"/>
    <property type="evidence" value="ECO:0007669"/>
    <property type="project" value="UniProtKB-UniPathway"/>
</dbReference>
<dbReference type="GO" id="GO:0004143">
    <property type="term" value="F:ATP-dependent diacylglycerol kinase activity"/>
    <property type="evidence" value="ECO:0007669"/>
    <property type="project" value="UniProtKB-EC"/>
</dbReference>
<comment type="catalytic activity">
    <reaction evidence="18">
        <text>a 1-acyl-sn-glycerol + ATP = a 1-acyl-sn-glycero-3-phosphate + ADP + H(+)</text>
        <dbReference type="Rhea" id="RHEA:33747"/>
        <dbReference type="ChEBI" id="CHEBI:15378"/>
        <dbReference type="ChEBI" id="CHEBI:30616"/>
        <dbReference type="ChEBI" id="CHEBI:57970"/>
        <dbReference type="ChEBI" id="CHEBI:64683"/>
        <dbReference type="ChEBI" id="CHEBI:456216"/>
    </reaction>
    <physiologicalReaction direction="left-to-right" evidence="18">
        <dbReference type="Rhea" id="RHEA:33748"/>
    </physiologicalReaction>
</comment>
<dbReference type="PANTHER" id="PTHR12358">
    <property type="entry name" value="SPHINGOSINE KINASE"/>
    <property type="match status" value="1"/>
</dbReference>